<name>M0ZSW5_SOLTU</name>
<evidence type="ECO:0000256" key="1">
    <source>
        <dbReference type="ARBA" id="ARBA00007210"/>
    </source>
</evidence>
<dbReference type="GO" id="GO:0000145">
    <property type="term" value="C:exocyst"/>
    <property type="evidence" value="ECO:0007669"/>
    <property type="project" value="InterPro"/>
</dbReference>
<dbReference type="HOGENOM" id="CLU_991631_0_0_1"/>
<dbReference type="InterPro" id="IPR042560">
    <property type="entry name" value="Exo84_C_2"/>
</dbReference>
<dbReference type="FunFam" id="1.20.58.1220:FF:000001">
    <property type="entry name" value="Exocyst complex component EXO84B"/>
    <property type="match status" value="1"/>
</dbReference>
<keyword evidence="6" id="KW-1185">Reference proteome</keyword>
<keyword evidence="3" id="KW-0268">Exocytosis</keyword>
<dbReference type="PANTHER" id="PTHR21426:SF15">
    <property type="entry name" value="EXOCYST COMPLEX COMPONENT EXO84A"/>
    <property type="match status" value="1"/>
</dbReference>
<dbReference type="Pfam" id="PF16528">
    <property type="entry name" value="Exo84_C"/>
    <property type="match status" value="1"/>
</dbReference>
<reference evidence="6" key="1">
    <citation type="journal article" date="2011" name="Nature">
        <title>Genome sequence and analysis of the tuber crop potato.</title>
        <authorList>
            <consortium name="The Potato Genome Sequencing Consortium"/>
        </authorList>
    </citation>
    <scope>NUCLEOTIDE SEQUENCE [LARGE SCALE GENOMIC DNA]</scope>
    <source>
        <strain evidence="6">cv. DM1-3 516 R44</strain>
    </source>
</reference>
<dbReference type="InParanoid" id="M0ZSW5"/>
<organism evidence="5 6">
    <name type="scientific">Solanum tuberosum</name>
    <name type="common">Potato</name>
    <dbReference type="NCBI Taxonomy" id="4113"/>
    <lineage>
        <taxon>Eukaryota</taxon>
        <taxon>Viridiplantae</taxon>
        <taxon>Streptophyta</taxon>
        <taxon>Embryophyta</taxon>
        <taxon>Tracheophyta</taxon>
        <taxon>Spermatophyta</taxon>
        <taxon>Magnoliopsida</taxon>
        <taxon>eudicotyledons</taxon>
        <taxon>Gunneridae</taxon>
        <taxon>Pentapetalae</taxon>
        <taxon>asterids</taxon>
        <taxon>lamiids</taxon>
        <taxon>Solanales</taxon>
        <taxon>Solanaceae</taxon>
        <taxon>Solanoideae</taxon>
        <taxon>Solaneae</taxon>
        <taxon>Solanum</taxon>
    </lineage>
</organism>
<keyword evidence="2" id="KW-0813">Transport</keyword>
<dbReference type="AlphaFoldDB" id="M0ZSW5"/>
<evidence type="ECO:0000259" key="4">
    <source>
        <dbReference type="Pfam" id="PF16528"/>
    </source>
</evidence>
<dbReference type="PANTHER" id="PTHR21426">
    <property type="entry name" value="EXOCYST COMPLEX COMPONENT 8"/>
    <property type="match status" value="1"/>
</dbReference>
<dbReference type="Proteomes" id="UP000011115">
    <property type="component" value="Unassembled WGS sequence"/>
</dbReference>
<dbReference type="SUPFAM" id="SSF74788">
    <property type="entry name" value="Cullin repeat-like"/>
    <property type="match status" value="1"/>
</dbReference>
<dbReference type="InterPro" id="IPR033961">
    <property type="entry name" value="Exo84"/>
</dbReference>
<dbReference type="Gramene" id="PGSC0003DMT400007390">
    <property type="protein sequence ID" value="PGSC0003DMT400007390"/>
    <property type="gene ID" value="PGSC0003DMG400002839"/>
</dbReference>
<sequence>MANDTRSKQTLTPSALLSLQKVITEQKQKLAAQLAEASFKPSVGAAELRSAVQALKRLGDGPRAHTLMLSSHQQKLHGNMQGLRPSGTSHGVAYSAALSQLVFSTMAQATSDSLSLFDDEPSYTSELVTWAVNQTENFAHLIKRYVIASPAASGCLRPVAESVHISLGHCSLLEARGLALSPVLLKNFKPCVEQALYANIKRIEQCTAALAAADDWSLTYPPIGSRSLGTSSLAGVITSQPKLSSSAHKFNTMVQVINFAL</sequence>
<comment type="similarity">
    <text evidence="1">Belongs to the EXO84 family.</text>
</comment>
<dbReference type="InterPro" id="IPR016159">
    <property type="entry name" value="Cullin_repeat-like_dom_sf"/>
</dbReference>
<dbReference type="EnsemblPlants" id="PGSC0003DMT400007390">
    <property type="protein sequence ID" value="PGSC0003DMT400007390"/>
    <property type="gene ID" value="PGSC0003DMG400002839"/>
</dbReference>
<dbReference type="PaxDb" id="4113-PGSC0003DMT400007390"/>
<dbReference type="InterPro" id="IPR032403">
    <property type="entry name" value="Exo84_C"/>
</dbReference>
<evidence type="ECO:0000313" key="5">
    <source>
        <dbReference type="EnsemblPlants" id="PGSC0003DMT400007390"/>
    </source>
</evidence>
<dbReference type="GO" id="GO:0006887">
    <property type="term" value="P:exocytosis"/>
    <property type="evidence" value="ECO:0007669"/>
    <property type="project" value="UniProtKB-KW"/>
</dbReference>
<dbReference type="STRING" id="4113.M0ZSW5"/>
<dbReference type="eggNOG" id="KOG2215">
    <property type="taxonomic scope" value="Eukaryota"/>
</dbReference>
<proteinExistence type="inferred from homology"/>
<reference evidence="5" key="2">
    <citation type="submission" date="2015-06" db="UniProtKB">
        <authorList>
            <consortium name="EnsemblPlants"/>
        </authorList>
    </citation>
    <scope>IDENTIFICATION</scope>
    <source>
        <strain evidence="5">DM1-3 516 R44</strain>
    </source>
</reference>
<evidence type="ECO:0000313" key="6">
    <source>
        <dbReference type="Proteomes" id="UP000011115"/>
    </source>
</evidence>
<feature type="domain" description="Exocyst component Exo84 C-terminal" evidence="4">
    <location>
        <begin position="21"/>
        <end position="180"/>
    </location>
</feature>
<protein>
    <recommendedName>
        <fullName evidence="4">Exocyst component Exo84 C-terminal domain-containing protein</fullName>
    </recommendedName>
</protein>
<accession>M0ZSW5</accession>
<dbReference type="Gene3D" id="1.20.58.1220">
    <property type="entry name" value="Exo84p, C-terminal helical domain"/>
    <property type="match status" value="1"/>
</dbReference>
<evidence type="ECO:0000256" key="3">
    <source>
        <dbReference type="ARBA" id="ARBA00022483"/>
    </source>
</evidence>
<evidence type="ECO:0000256" key="2">
    <source>
        <dbReference type="ARBA" id="ARBA00022448"/>
    </source>
</evidence>